<dbReference type="SUPFAM" id="SSF63829">
    <property type="entry name" value="Calcium-dependent phosphotriesterase"/>
    <property type="match status" value="1"/>
</dbReference>
<dbReference type="InterPro" id="IPR051262">
    <property type="entry name" value="SMP-30/CGR1_Lactonase"/>
</dbReference>
<evidence type="ECO:0000256" key="2">
    <source>
        <dbReference type="SAM" id="SignalP"/>
    </source>
</evidence>
<feature type="signal peptide" evidence="2">
    <location>
        <begin position="1"/>
        <end position="32"/>
    </location>
</feature>
<dbReference type="Proteomes" id="UP001431776">
    <property type="component" value="Unassembled WGS sequence"/>
</dbReference>
<gene>
    <name evidence="5" type="ORF">QJ522_16310</name>
</gene>
<dbReference type="EMBL" id="JASCXX010000022">
    <property type="protein sequence ID" value="MDI6450622.1"/>
    <property type="molecule type" value="Genomic_DNA"/>
</dbReference>
<dbReference type="AlphaFoldDB" id="A0AAW6TY85"/>
<evidence type="ECO:0000259" key="3">
    <source>
        <dbReference type="Pfam" id="PF04015"/>
    </source>
</evidence>
<dbReference type="Pfam" id="PF04015">
    <property type="entry name" value="DUF362"/>
    <property type="match status" value="1"/>
</dbReference>
<dbReference type="InterPro" id="IPR011042">
    <property type="entry name" value="6-blade_b-propeller_TolB-like"/>
</dbReference>
<dbReference type="PROSITE" id="PS51318">
    <property type="entry name" value="TAT"/>
    <property type="match status" value="1"/>
</dbReference>
<dbReference type="InterPro" id="IPR007160">
    <property type="entry name" value="DUF362"/>
</dbReference>
<feature type="domain" description="SMP-30/Gluconolactonase/LRE-like region" evidence="4">
    <location>
        <begin position="468"/>
        <end position="710"/>
    </location>
</feature>
<evidence type="ECO:0000259" key="4">
    <source>
        <dbReference type="Pfam" id="PF08450"/>
    </source>
</evidence>
<organism evidence="5 6">
    <name type="scientific">Anaerobaca lacustris</name>
    <dbReference type="NCBI Taxonomy" id="3044600"/>
    <lineage>
        <taxon>Bacteria</taxon>
        <taxon>Pseudomonadati</taxon>
        <taxon>Planctomycetota</taxon>
        <taxon>Phycisphaerae</taxon>
        <taxon>Sedimentisphaerales</taxon>
        <taxon>Anaerobacaceae</taxon>
        <taxon>Anaerobaca</taxon>
    </lineage>
</organism>
<dbReference type="RefSeq" id="WP_349246032.1">
    <property type="nucleotide sequence ID" value="NZ_JASCXX010000022.1"/>
</dbReference>
<comment type="caution">
    <text evidence="5">The sequence shown here is derived from an EMBL/GenBank/DDBJ whole genome shotgun (WGS) entry which is preliminary data.</text>
</comment>
<dbReference type="InterPro" id="IPR013658">
    <property type="entry name" value="SGL"/>
</dbReference>
<reference evidence="5" key="1">
    <citation type="submission" date="2023-05" db="EMBL/GenBank/DDBJ databases">
        <title>Anaerotaeda fermentans gen. nov., sp. nov., a novel anaerobic planctomycete of the new family within the order Sedimentisphaerales isolated from Taman Peninsula, Russia.</title>
        <authorList>
            <person name="Khomyakova M.A."/>
            <person name="Merkel A.Y."/>
            <person name="Slobodkin A.I."/>
        </authorList>
    </citation>
    <scope>NUCLEOTIDE SEQUENCE</scope>
    <source>
        <strain evidence="5">M17dextr</strain>
    </source>
</reference>
<dbReference type="Gene3D" id="2.120.10.30">
    <property type="entry name" value="TolB, C-terminal domain"/>
    <property type="match status" value="1"/>
</dbReference>
<dbReference type="Pfam" id="PF08450">
    <property type="entry name" value="SGL"/>
    <property type="match status" value="1"/>
</dbReference>
<evidence type="ECO:0000256" key="1">
    <source>
        <dbReference type="ARBA" id="ARBA00022801"/>
    </source>
</evidence>
<keyword evidence="6" id="KW-1185">Reference proteome</keyword>
<dbReference type="GO" id="GO:0016787">
    <property type="term" value="F:hydrolase activity"/>
    <property type="evidence" value="ECO:0007669"/>
    <property type="project" value="UniProtKB-KW"/>
</dbReference>
<dbReference type="PANTHER" id="PTHR47572:SF4">
    <property type="entry name" value="LACTONASE DRP35"/>
    <property type="match status" value="1"/>
</dbReference>
<dbReference type="InterPro" id="IPR006311">
    <property type="entry name" value="TAT_signal"/>
</dbReference>
<keyword evidence="2" id="KW-0732">Signal</keyword>
<dbReference type="PANTHER" id="PTHR47572">
    <property type="entry name" value="LIPOPROTEIN-RELATED"/>
    <property type="match status" value="1"/>
</dbReference>
<sequence length="724" mass="79632">MEKSRFSRRTFLKASGVSLAAMGAGARTVATATETNQSDAIGTGKGIHPGRVVWVHDPQAAKWAGPDQGHPWQDEQTDPAACEAMMSGAIRTLTGQDTDARAWDALFRHHNKVSGKGDIGYRPGEKITVKVNFVGFIRTHGGVNPETYNLDSWQDYMNTSPQLIAALLKQLTREAGVAQSDIAVGDSLAYFANEYHELLHRQFPDVTYLDCKHRPGRAQMALSDAPLYWSCDPQGARQDCLPQAFVEAAYLVNFANLKAHSGSGVTLCAKNHYGSLLRLPPEKGWYDMHPSAFSKGSGEYRNLVDLMGHSQIGGKTVLYLLDGLYSGVHPRDRAPLKWKSAPFNGGWTSSLFASQDPVAIDSVGLDFLQAELKEARAGGADDYLHEAALAHNPPSGTFYDPDHAGNVVRLASLGAHEHWNNSQERKYSRNLGKREGIELVAITTQAAKPRGVTAPGAEVKLLADGFKFTEGPAADTEGNVFFTDQPNDRICRWSVDGKLIDFMKPCGRSNGMFFDADGNLWTCADMDNELWRIDPQGNVTVFVRNFDGKLLNGPNDLWIDPKGGIYFTDPLYKRPYWTRDPAMQQDGQHVYYVTPDRAKVIRVADDLVQPNGIIGTPDGKLLYVADIGDRKTYRYRISPDATLADKTLFCSMGSDGMTIDTEGNIYLTGRGVTVFNPDGEKVEQIDINKGWTANVCFGGPDRRTLFITAMNALFGISMRVKGVY</sequence>
<feature type="chain" id="PRO_5043510197" evidence="2">
    <location>
        <begin position="33"/>
        <end position="724"/>
    </location>
</feature>
<proteinExistence type="predicted"/>
<keyword evidence="1" id="KW-0378">Hydrolase</keyword>
<evidence type="ECO:0000313" key="6">
    <source>
        <dbReference type="Proteomes" id="UP001431776"/>
    </source>
</evidence>
<feature type="domain" description="DUF362" evidence="3">
    <location>
        <begin position="155"/>
        <end position="366"/>
    </location>
</feature>
<protein>
    <submittedName>
        <fullName evidence="5">SMP-30/gluconolactonase/LRE family protein</fullName>
    </submittedName>
</protein>
<accession>A0AAW6TY85</accession>
<evidence type="ECO:0000313" key="5">
    <source>
        <dbReference type="EMBL" id="MDI6450622.1"/>
    </source>
</evidence>
<name>A0AAW6TY85_9BACT</name>